<keyword evidence="2" id="KW-0732">Signal</keyword>
<feature type="region of interest" description="Disordered" evidence="1">
    <location>
        <begin position="29"/>
        <end position="57"/>
    </location>
</feature>
<sequence length="210" mass="21749">MNTRTKTAGLIAAAAAAVALIAGCSNDDSGSGHSMDSMGSMSTTASPAPSASPGAHNNADVMWVQMMIPHHQQAVEMAALAEGRTENAELLALAGQIKAAQDPEIAQMTGWLAEWGAPTMAADASHADMGHGDGGDGMMTADQMTQLERASGADFDRAWLEMMIAHHQGAVDSSSAILTDGQSEQVKELAQKIIAGQEAEIDQMKSMLGQ</sequence>
<dbReference type="Proteomes" id="UP001596484">
    <property type="component" value="Unassembled WGS sequence"/>
</dbReference>
<dbReference type="EMBL" id="JBHTCS010000008">
    <property type="protein sequence ID" value="MFC7447133.1"/>
    <property type="molecule type" value="Genomic_DNA"/>
</dbReference>
<feature type="compositionally biased region" description="Low complexity" evidence="1">
    <location>
        <begin position="29"/>
        <end position="53"/>
    </location>
</feature>
<dbReference type="InterPro" id="IPR005183">
    <property type="entry name" value="DUF305_CopM-like"/>
</dbReference>
<evidence type="ECO:0000313" key="5">
    <source>
        <dbReference type="Proteomes" id="UP001596484"/>
    </source>
</evidence>
<dbReference type="Gene3D" id="1.20.1260.10">
    <property type="match status" value="1"/>
</dbReference>
<feature type="signal peptide" evidence="2">
    <location>
        <begin position="1"/>
        <end position="27"/>
    </location>
</feature>
<feature type="chain" id="PRO_5046832826" evidence="2">
    <location>
        <begin position="28"/>
        <end position="210"/>
    </location>
</feature>
<dbReference type="PANTHER" id="PTHR36933">
    <property type="entry name" value="SLL0788 PROTEIN"/>
    <property type="match status" value="1"/>
</dbReference>
<dbReference type="RefSeq" id="WP_378401975.1">
    <property type="nucleotide sequence ID" value="NZ_JBHTCS010000008.1"/>
</dbReference>
<dbReference type="PANTHER" id="PTHR36933:SF1">
    <property type="entry name" value="SLL0788 PROTEIN"/>
    <property type="match status" value="1"/>
</dbReference>
<name>A0ABW2RTG9_9NOCA</name>
<reference evidence="5" key="1">
    <citation type="journal article" date="2019" name="Int. J. Syst. Evol. Microbiol.">
        <title>The Global Catalogue of Microorganisms (GCM) 10K type strain sequencing project: providing services to taxonomists for standard genome sequencing and annotation.</title>
        <authorList>
            <consortium name="The Broad Institute Genomics Platform"/>
            <consortium name="The Broad Institute Genome Sequencing Center for Infectious Disease"/>
            <person name="Wu L."/>
            <person name="Ma J."/>
        </authorList>
    </citation>
    <scope>NUCLEOTIDE SEQUENCE [LARGE SCALE GENOMIC DNA]</scope>
    <source>
        <strain evidence="5">ICMP 19430</strain>
    </source>
</reference>
<feature type="domain" description="DUF305" evidence="3">
    <location>
        <begin position="60"/>
        <end position="208"/>
    </location>
</feature>
<organism evidence="4 5">
    <name type="scientific">Rhodococcus daqingensis</name>
    <dbReference type="NCBI Taxonomy" id="2479363"/>
    <lineage>
        <taxon>Bacteria</taxon>
        <taxon>Bacillati</taxon>
        <taxon>Actinomycetota</taxon>
        <taxon>Actinomycetes</taxon>
        <taxon>Mycobacteriales</taxon>
        <taxon>Nocardiaceae</taxon>
        <taxon>Rhodococcus</taxon>
    </lineage>
</organism>
<evidence type="ECO:0000256" key="2">
    <source>
        <dbReference type="SAM" id="SignalP"/>
    </source>
</evidence>
<evidence type="ECO:0000259" key="3">
    <source>
        <dbReference type="Pfam" id="PF03713"/>
    </source>
</evidence>
<dbReference type="PROSITE" id="PS51257">
    <property type="entry name" value="PROKAR_LIPOPROTEIN"/>
    <property type="match status" value="1"/>
</dbReference>
<accession>A0ABW2RTG9</accession>
<dbReference type="InterPro" id="IPR012347">
    <property type="entry name" value="Ferritin-like"/>
</dbReference>
<evidence type="ECO:0000313" key="4">
    <source>
        <dbReference type="EMBL" id="MFC7447133.1"/>
    </source>
</evidence>
<gene>
    <name evidence="4" type="ORF">ACFQS9_04425</name>
</gene>
<protein>
    <submittedName>
        <fullName evidence="4">DUF305 domain-containing protein</fullName>
    </submittedName>
</protein>
<comment type="caution">
    <text evidence="4">The sequence shown here is derived from an EMBL/GenBank/DDBJ whole genome shotgun (WGS) entry which is preliminary data.</text>
</comment>
<proteinExistence type="predicted"/>
<evidence type="ECO:0000256" key="1">
    <source>
        <dbReference type="SAM" id="MobiDB-lite"/>
    </source>
</evidence>
<dbReference type="Pfam" id="PF03713">
    <property type="entry name" value="DUF305"/>
    <property type="match status" value="1"/>
</dbReference>
<keyword evidence="5" id="KW-1185">Reference proteome</keyword>